<dbReference type="Pfam" id="PF02585">
    <property type="entry name" value="PIG-L"/>
    <property type="match status" value="1"/>
</dbReference>
<sequence>MRWVGLLSLIVAIAGLGVPAQAEERGRADLDVLFVGAHPDDESSALSTFGQFHVRTGVVTVTRGEGGGNAVGPEEGPDLGRIREAEERRAVGKAGITDVFNLDKADFYYTVSSPLTEQAWGARETLGKVVRVIRQTRPKIVVTMDPAPTPGNHGNHQYAARLAIEAYQAAADPNAFPEQRLRPWAVSRLFTSGLDGTSQAGPGCVSQFTQNEPTARVWGVWSGEPAYDGMTWAQVEIVAQREYASQGWANFRDAPTDPAKLRCDYFTQVASRVPYRADHRGPRGMLEGAVVPGDFPLGTKVSAEPSRYAVAAGDQVRIKVSSSAHGRVSLNAPAGWVVNGDVVQAPADAAPGKVRIGVAVNGRPATEALVEVVPALSGRQQPLPQVAQYQNWARGIGHPEIAGKVAPVLTLPSGGSRDVDITVTNQSAAAKDGTVSLTMPPGFDAGPGKSFPQIAPGASATVRFSVRNTDSALATGKRGGDYRYAINVPGNTSYAALELVPTTTIPQATVAPAVDAAAGPGEYPGPDLDVSPQWEGDLCSSPADCSATAKVSWRDDTLFALVTVTDDVLGTRLDRTDCKRHWRTDSVELTLDPRGHSENTSTTYKLGVLPVTAEGPPCVERDADNHQGDAPGVRVASKITGSGYVVEVAIPMAELPGAVDPADLGLNILVYDSDTQDKTGQTRIGWSTWNGVQGDPYRWGRATVAGYTPPAGRSVDPPAPVLPLDALASVDSPQSIAQSVRLGLAPGAAAAARPIAVWHGFLHTSEAGTAYVYADGHRSVLQVLPGVTRLPSGHLLVGFVNGRGQTAAAESR</sequence>
<dbReference type="InterPro" id="IPR003737">
    <property type="entry name" value="GlcNAc_PI_deacetylase-related"/>
</dbReference>
<dbReference type="OrthoDB" id="3913894at2"/>
<dbReference type="GO" id="GO:0016052">
    <property type="term" value="P:carbohydrate catabolic process"/>
    <property type="evidence" value="ECO:0007669"/>
    <property type="project" value="InterPro"/>
</dbReference>
<name>A0A4R2JG12_9PSEU</name>
<gene>
    <name evidence="3" type="ORF">EV192_106679</name>
</gene>
<accession>A0A4R2JG12</accession>
<reference evidence="3 4" key="1">
    <citation type="submission" date="2019-03" db="EMBL/GenBank/DDBJ databases">
        <title>Genomic Encyclopedia of Type Strains, Phase IV (KMG-IV): sequencing the most valuable type-strain genomes for metagenomic binning, comparative biology and taxonomic classification.</title>
        <authorList>
            <person name="Goeker M."/>
        </authorList>
    </citation>
    <scope>NUCLEOTIDE SEQUENCE [LARGE SCALE GENOMIC DNA]</scope>
    <source>
        <strain evidence="3 4">DSM 45934</strain>
    </source>
</reference>
<dbReference type="PANTHER" id="PTHR12993:SF11">
    <property type="entry name" value="N-ACETYLGLUCOSAMINYL-PHOSPHATIDYLINOSITOL DE-N-ACETYLASE"/>
    <property type="match status" value="1"/>
</dbReference>
<dbReference type="Gene3D" id="3.40.50.10320">
    <property type="entry name" value="LmbE-like"/>
    <property type="match status" value="1"/>
</dbReference>
<dbReference type="CDD" id="cd09619">
    <property type="entry name" value="CBM9_like_4"/>
    <property type="match status" value="1"/>
</dbReference>
<keyword evidence="4" id="KW-1185">Reference proteome</keyword>
<proteinExistence type="predicted"/>
<protein>
    <submittedName>
        <fullName evidence="3">LmbE family N-acetylglucosaminyl deacetylase</fullName>
    </submittedName>
</protein>
<dbReference type="Pfam" id="PF06452">
    <property type="entry name" value="CBM9_1"/>
    <property type="match status" value="1"/>
</dbReference>
<dbReference type="GO" id="GO:0016811">
    <property type="term" value="F:hydrolase activity, acting on carbon-nitrogen (but not peptide) bonds, in linear amides"/>
    <property type="evidence" value="ECO:0007669"/>
    <property type="project" value="TreeGrafter"/>
</dbReference>
<comment type="caution">
    <text evidence="3">The sequence shown here is derived from an EMBL/GenBank/DDBJ whole genome shotgun (WGS) entry which is preliminary data.</text>
</comment>
<dbReference type="PANTHER" id="PTHR12993">
    <property type="entry name" value="N-ACETYLGLUCOSAMINYL-PHOSPHATIDYLINOSITOL DE-N-ACETYLASE-RELATED"/>
    <property type="match status" value="1"/>
</dbReference>
<dbReference type="Gene3D" id="2.60.40.1190">
    <property type="match status" value="1"/>
</dbReference>
<evidence type="ECO:0000313" key="3">
    <source>
        <dbReference type="EMBL" id="TCO57202.1"/>
    </source>
</evidence>
<evidence type="ECO:0000313" key="4">
    <source>
        <dbReference type="Proteomes" id="UP000295680"/>
    </source>
</evidence>
<dbReference type="InterPro" id="IPR010502">
    <property type="entry name" value="Carb-bd_dom_fam9"/>
</dbReference>
<dbReference type="RefSeq" id="WP_132121054.1">
    <property type="nucleotide sequence ID" value="NZ_SLWS01000006.1"/>
</dbReference>
<dbReference type="AlphaFoldDB" id="A0A4R2JG12"/>
<feature type="domain" description="Carbohydrate-binding" evidence="2">
    <location>
        <begin position="528"/>
        <end position="704"/>
    </location>
</feature>
<dbReference type="InterPro" id="IPR024078">
    <property type="entry name" value="LmbE-like_dom_sf"/>
</dbReference>
<dbReference type="GO" id="GO:0016137">
    <property type="term" value="P:glycoside metabolic process"/>
    <property type="evidence" value="ECO:0007669"/>
    <property type="project" value="UniProtKB-ARBA"/>
</dbReference>
<evidence type="ECO:0000256" key="1">
    <source>
        <dbReference type="ARBA" id="ARBA00022833"/>
    </source>
</evidence>
<dbReference type="SUPFAM" id="SSF102588">
    <property type="entry name" value="LmbE-like"/>
    <property type="match status" value="1"/>
</dbReference>
<dbReference type="Proteomes" id="UP000295680">
    <property type="component" value="Unassembled WGS sequence"/>
</dbReference>
<keyword evidence="1" id="KW-0862">Zinc</keyword>
<dbReference type="SUPFAM" id="SSF49344">
    <property type="entry name" value="CBD9-like"/>
    <property type="match status" value="1"/>
</dbReference>
<dbReference type="EMBL" id="SLWS01000006">
    <property type="protein sequence ID" value="TCO57202.1"/>
    <property type="molecule type" value="Genomic_DNA"/>
</dbReference>
<dbReference type="GO" id="GO:0004553">
    <property type="term" value="F:hydrolase activity, hydrolyzing O-glycosyl compounds"/>
    <property type="evidence" value="ECO:0007669"/>
    <property type="project" value="InterPro"/>
</dbReference>
<dbReference type="GO" id="GO:0030246">
    <property type="term" value="F:carbohydrate binding"/>
    <property type="evidence" value="ECO:0007669"/>
    <property type="project" value="InterPro"/>
</dbReference>
<organism evidence="3 4">
    <name type="scientific">Actinocrispum wychmicini</name>
    <dbReference type="NCBI Taxonomy" id="1213861"/>
    <lineage>
        <taxon>Bacteria</taxon>
        <taxon>Bacillati</taxon>
        <taxon>Actinomycetota</taxon>
        <taxon>Actinomycetes</taxon>
        <taxon>Pseudonocardiales</taxon>
        <taxon>Pseudonocardiaceae</taxon>
        <taxon>Actinocrispum</taxon>
    </lineage>
</organism>
<evidence type="ECO:0000259" key="2">
    <source>
        <dbReference type="Pfam" id="PF06452"/>
    </source>
</evidence>